<dbReference type="Proteomes" id="UP000539642">
    <property type="component" value="Unassembled WGS sequence"/>
</dbReference>
<comment type="caution">
    <text evidence="1">The sequence shown here is derived from an EMBL/GenBank/DDBJ whole genome shotgun (WGS) entry which is preliminary data.</text>
</comment>
<keyword evidence="2" id="KW-1185">Reference proteome</keyword>
<dbReference type="InterPro" id="IPR057930">
    <property type="entry name" value="Antitoxin_put"/>
</dbReference>
<dbReference type="Pfam" id="PF25734">
    <property type="entry name" value="RelB_like_antitoxin"/>
    <property type="match status" value="1"/>
</dbReference>
<organism evidence="1 2">
    <name type="scientific">Desulfoprunum benzoelyticum</name>
    <dbReference type="NCBI Taxonomy" id="1506996"/>
    <lineage>
        <taxon>Bacteria</taxon>
        <taxon>Pseudomonadati</taxon>
        <taxon>Thermodesulfobacteriota</taxon>
        <taxon>Desulfobulbia</taxon>
        <taxon>Desulfobulbales</taxon>
        <taxon>Desulfobulbaceae</taxon>
        <taxon>Desulfoprunum</taxon>
    </lineage>
</organism>
<reference evidence="1 2" key="1">
    <citation type="submission" date="2020-08" db="EMBL/GenBank/DDBJ databases">
        <title>Genomic Encyclopedia of Type Strains, Phase IV (KMG-IV): sequencing the most valuable type-strain genomes for metagenomic binning, comparative biology and taxonomic classification.</title>
        <authorList>
            <person name="Goeker M."/>
        </authorList>
    </citation>
    <scope>NUCLEOTIDE SEQUENCE [LARGE SCALE GENOMIC DNA]</scope>
    <source>
        <strain evidence="1 2">DSM 28570</strain>
    </source>
</reference>
<dbReference type="AlphaFoldDB" id="A0A840UKB7"/>
<accession>A0A840UKB7</accession>
<evidence type="ECO:0000313" key="2">
    <source>
        <dbReference type="Proteomes" id="UP000539642"/>
    </source>
</evidence>
<evidence type="ECO:0000313" key="1">
    <source>
        <dbReference type="EMBL" id="MBB5346777.1"/>
    </source>
</evidence>
<protein>
    <submittedName>
        <fullName evidence="1">Uncharacterized protein</fullName>
    </submittedName>
</protein>
<dbReference type="EMBL" id="JACHEO010000001">
    <property type="protein sequence ID" value="MBB5346777.1"/>
    <property type="molecule type" value="Genomic_DNA"/>
</dbReference>
<dbReference type="RefSeq" id="WP_205240336.1">
    <property type="nucleotide sequence ID" value="NZ_JACHEO010000001.1"/>
</dbReference>
<proteinExistence type="predicted"/>
<gene>
    <name evidence="1" type="ORF">HNQ81_000484</name>
</gene>
<sequence length="62" mass="7075">MKELLKQAIIEVIEEKRETVQDILMEVMEDAALMRAIQEGENSSEADREEIFGILRGDESHG</sequence>
<name>A0A840UKB7_9BACT</name>